<dbReference type="PANTHER" id="PTHR15462:SF19">
    <property type="entry name" value="PEPTIDASE S1 DOMAIN-CONTAINING PROTEIN"/>
    <property type="match status" value="1"/>
</dbReference>
<dbReference type="PROSITE" id="PS00134">
    <property type="entry name" value="TRYPSIN_HIS"/>
    <property type="match status" value="1"/>
</dbReference>
<proteinExistence type="predicted"/>
<feature type="chain" id="PRO_5045550518" description="V8-like Glu-specific endopeptidase" evidence="2">
    <location>
        <begin position="29"/>
        <end position="334"/>
    </location>
</feature>
<accession>A0ABN1R2M0</accession>
<evidence type="ECO:0000313" key="3">
    <source>
        <dbReference type="EMBL" id="GAA0951033.1"/>
    </source>
</evidence>
<name>A0ABN1R2M0_9ACTN</name>
<evidence type="ECO:0000256" key="2">
    <source>
        <dbReference type="SAM" id="SignalP"/>
    </source>
</evidence>
<dbReference type="Proteomes" id="UP001500665">
    <property type="component" value="Unassembled WGS sequence"/>
</dbReference>
<gene>
    <name evidence="3" type="ORF">GCM10009550_30190</name>
</gene>
<reference evidence="3 4" key="1">
    <citation type="journal article" date="2019" name="Int. J. Syst. Evol. Microbiol.">
        <title>The Global Catalogue of Microorganisms (GCM) 10K type strain sequencing project: providing services to taxonomists for standard genome sequencing and annotation.</title>
        <authorList>
            <consortium name="The Broad Institute Genomics Platform"/>
            <consortium name="The Broad Institute Genome Sequencing Center for Infectious Disease"/>
            <person name="Wu L."/>
            <person name="Ma J."/>
        </authorList>
    </citation>
    <scope>NUCLEOTIDE SEQUENCE [LARGE SCALE GENOMIC DNA]</scope>
    <source>
        <strain evidence="3 4">JCM 10696</strain>
    </source>
</reference>
<dbReference type="InterPro" id="IPR050966">
    <property type="entry name" value="Glutamyl_endopeptidase"/>
</dbReference>
<dbReference type="InterPro" id="IPR009003">
    <property type="entry name" value="Peptidase_S1_PA"/>
</dbReference>
<evidence type="ECO:0000256" key="1">
    <source>
        <dbReference type="ARBA" id="ARBA00022729"/>
    </source>
</evidence>
<dbReference type="PANTHER" id="PTHR15462">
    <property type="entry name" value="SERINE PROTEASE"/>
    <property type="match status" value="1"/>
</dbReference>
<dbReference type="EMBL" id="BAAAHH010000010">
    <property type="protein sequence ID" value="GAA0951033.1"/>
    <property type="molecule type" value="Genomic_DNA"/>
</dbReference>
<evidence type="ECO:0000313" key="4">
    <source>
        <dbReference type="Proteomes" id="UP001500665"/>
    </source>
</evidence>
<dbReference type="Gene3D" id="2.40.10.10">
    <property type="entry name" value="Trypsin-like serine proteases"/>
    <property type="match status" value="2"/>
</dbReference>
<keyword evidence="1 2" id="KW-0732">Signal</keyword>
<evidence type="ECO:0008006" key="5">
    <source>
        <dbReference type="Google" id="ProtNLM"/>
    </source>
</evidence>
<organism evidence="3 4">
    <name type="scientific">Actinocorallia libanotica</name>
    <dbReference type="NCBI Taxonomy" id="46162"/>
    <lineage>
        <taxon>Bacteria</taxon>
        <taxon>Bacillati</taxon>
        <taxon>Actinomycetota</taxon>
        <taxon>Actinomycetes</taxon>
        <taxon>Streptosporangiales</taxon>
        <taxon>Thermomonosporaceae</taxon>
        <taxon>Actinocorallia</taxon>
    </lineage>
</organism>
<dbReference type="SUPFAM" id="SSF50494">
    <property type="entry name" value="Trypsin-like serine proteases"/>
    <property type="match status" value="1"/>
</dbReference>
<protein>
    <recommendedName>
        <fullName evidence="5">V8-like Glu-specific endopeptidase</fullName>
    </recommendedName>
</protein>
<sequence length="334" mass="36450">MHPVARMTTFPAALLLAAGVLPAAPALAEPAPAPVSRSFGQPGEWTAARMRRAEANARDLPLRQAKPRPGKVSPVAKAVVAQGHRKAPLKQIGRLYMTDAQGQVSSCTGTVVNTAYPEKGEGNGSVLLTAAHCLESPEDGWYAESVVFAPDLDRETAPHGLWNGYRALMWSPWTSRADHAYDYAFLAVARQDSGTLQKRTKGQSLRFDAKKKRMWLRAYGYAAQYSPHEKDYPEGGSVLRMCKGRTGSVVYDVGRFHTLKCNLSHGASGGPLVTDVKKSGYGRIVGVVSFGLKGGTRLHSPVFDKRTKELFFKIRKVRTPLQEAPPAQDLVRVR</sequence>
<dbReference type="InterPro" id="IPR043504">
    <property type="entry name" value="Peptidase_S1_PA_chymotrypsin"/>
</dbReference>
<dbReference type="Pfam" id="PF13365">
    <property type="entry name" value="Trypsin_2"/>
    <property type="match status" value="1"/>
</dbReference>
<feature type="signal peptide" evidence="2">
    <location>
        <begin position="1"/>
        <end position="28"/>
    </location>
</feature>
<dbReference type="InterPro" id="IPR018114">
    <property type="entry name" value="TRYPSIN_HIS"/>
</dbReference>
<comment type="caution">
    <text evidence="3">The sequence shown here is derived from an EMBL/GenBank/DDBJ whole genome shotgun (WGS) entry which is preliminary data.</text>
</comment>
<keyword evidence="4" id="KW-1185">Reference proteome</keyword>